<evidence type="ECO:0000256" key="6">
    <source>
        <dbReference type="PIRSR" id="PIRSR003085-1"/>
    </source>
</evidence>
<evidence type="ECO:0000256" key="7">
    <source>
        <dbReference type="SAM" id="MobiDB-lite"/>
    </source>
</evidence>
<proteinExistence type="inferred from homology"/>
<keyword evidence="10" id="KW-1185">Reference proteome</keyword>
<evidence type="ECO:0000256" key="1">
    <source>
        <dbReference type="ARBA" id="ARBA00010815"/>
    </source>
</evidence>
<dbReference type="SUPFAM" id="SSF53335">
    <property type="entry name" value="S-adenosyl-L-methionine-dependent methyltransferases"/>
    <property type="match status" value="1"/>
</dbReference>
<comment type="similarity">
    <text evidence="1">Belongs to the CFA/CMAS family.</text>
</comment>
<dbReference type="PANTHER" id="PTHR43667">
    <property type="entry name" value="CYCLOPROPANE-FATTY-ACYL-PHOSPHOLIPID SYNTHASE"/>
    <property type="match status" value="1"/>
</dbReference>
<evidence type="ECO:0000313" key="9">
    <source>
        <dbReference type="EMBL" id="SEG28701.1"/>
    </source>
</evidence>
<dbReference type="GO" id="GO:0008168">
    <property type="term" value="F:methyltransferase activity"/>
    <property type="evidence" value="ECO:0007669"/>
    <property type="project" value="UniProtKB-KW"/>
</dbReference>
<keyword evidence="3" id="KW-0808">Transferase</keyword>
<dbReference type="InterPro" id="IPR003333">
    <property type="entry name" value="CMAS"/>
</dbReference>
<evidence type="ECO:0000256" key="2">
    <source>
        <dbReference type="ARBA" id="ARBA00022603"/>
    </source>
</evidence>
<feature type="domain" description="Polyketide synthase-like methyltransferase" evidence="8">
    <location>
        <begin position="142"/>
        <end position="364"/>
    </location>
</feature>
<feature type="active site" evidence="6">
    <location>
        <position position="370"/>
    </location>
</feature>
<dbReference type="SMART" id="SM00828">
    <property type="entry name" value="PKS_MT"/>
    <property type="match status" value="1"/>
</dbReference>
<name>A0A1H5YXA6_9GAMM</name>
<evidence type="ECO:0000259" key="8">
    <source>
        <dbReference type="SMART" id="SM00828"/>
    </source>
</evidence>
<dbReference type="PANTHER" id="PTHR43667:SF1">
    <property type="entry name" value="CYCLOPROPANE-FATTY-ACYL-PHOSPHOLIPID SYNTHASE"/>
    <property type="match status" value="1"/>
</dbReference>
<dbReference type="Proteomes" id="UP000236745">
    <property type="component" value="Unassembled WGS sequence"/>
</dbReference>
<reference evidence="9 10" key="1">
    <citation type="submission" date="2016-10" db="EMBL/GenBank/DDBJ databases">
        <authorList>
            <person name="de Groot N.N."/>
        </authorList>
    </citation>
    <scope>NUCLEOTIDE SEQUENCE [LARGE SCALE GENOMIC DNA]</scope>
    <source>
        <strain evidence="9 10">DSM 22012</strain>
    </source>
</reference>
<evidence type="ECO:0000313" key="10">
    <source>
        <dbReference type="Proteomes" id="UP000236745"/>
    </source>
</evidence>
<keyword evidence="5" id="KW-0443">Lipid metabolism</keyword>
<evidence type="ECO:0000256" key="3">
    <source>
        <dbReference type="ARBA" id="ARBA00022679"/>
    </source>
</evidence>
<dbReference type="NCBIfam" id="NF008686">
    <property type="entry name" value="PRK11705.1"/>
    <property type="match status" value="1"/>
</dbReference>
<dbReference type="InterPro" id="IPR029063">
    <property type="entry name" value="SAM-dependent_MTases_sf"/>
</dbReference>
<feature type="region of interest" description="Disordered" evidence="7">
    <location>
        <begin position="1"/>
        <end position="21"/>
    </location>
</feature>
<keyword evidence="2" id="KW-0489">Methyltransferase</keyword>
<evidence type="ECO:0000256" key="4">
    <source>
        <dbReference type="ARBA" id="ARBA00022691"/>
    </source>
</evidence>
<dbReference type="GO" id="GO:0032259">
    <property type="term" value="P:methylation"/>
    <property type="evidence" value="ECO:0007669"/>
    <property type="project" value="UniProtKB-KW"/>
</dbReference>
<dbReference type="RefSeq" id="WP_104002794.1">
    <property type="nucleotide sequence ID" value="NZ_FNVQ01000001.1"/>
</dbReference>
<dbReference type="InterPro" id="IPR050723">
    <property type="entry name" value="CFA/CMAS"/>
</dbReference>
<accession>A0A1H5YXA6</accession>
<evidence type="ECO:0000256" key="5">
    <source>
        <dbReference type="ARBA" id="ARBA00023098"/>
    </source>
</evidence>
<dbReference type="InterPro" id="IPR020803">
    <property type="entry name" value="MeTfrase_dom"/>
</dbReference>
<dbReference type="Gene3D" id="3.40.50.150">
    <property type="entry name" value="Vaccinia Virus protein VP39"/>
    <property type="match status" value="1"/>
</dbReference>
<gene>
    <name evidence="9" type="ORF">SAMN05444390_1011931</name>
</gene>
<dbReference type="AlphaFoldDB" id="A0A1H5YXA6"/>
<dbReference type="CDD" id="cd02440">
    <property type="entry name" value="AdoMet_MTases"/>
    <property type="match status" value="1"/>
</dbReference>
<protein>
    <submittedName>
        <fullName evidence="9">Cyclopropane-fatty-acyl-phospholipid synthase</fullName>
    </submittedName>
</protein>
<dbReference type="OrthoDB" id="9782855at2"/>
<dbReference type="GO" id="GO:0008610">
    <property type="term" value="P:lipid biosynthetic process"/>
    <property type="evidence" value="ECO:0007669"/>
    <property type="project" value="InterPro"/>
</dbReference>
<sequence>MTDKRSSVQASVQSPSHAGITHSHYLDTAPPKVLSNLLAHADVRVNGDRPWDIQVSDPSVYAAVLTRGSLGFGEAYMDGYWECHDLSGLMTRLMHARLDERPLGSARLYIAMHYLKARLLNLQSSSRAFQVGEQHYDIGNDLYEKMLDRHWCYSCGYWAEADNLEDAQIAKLDLICRKLKLKPGMTVLEVGCGWGSLAAYMAKHYGVKVHGITISKEQVKMAKERCAGLPVDIELIDYREIQGQYDRVVSVGMFEHVGHKNYDTYFSTLSRCVKPDGLFLLHTIGTEQDGGGVDPWIDRYIFPNGELPTLPKLVGSCKSYFNVEDLHNFGTDYDKTLMAWWDNFKSSWHSLAGNYDERFARMWRYYLMSCAGFFRSKRGQLWQVVLAPLESQEVYRSVR</sequence>
<dbReference type="PIRSF" id="PIRSF003085">
    <property type="entry name" value="CMAS"/>
    <property type="match status" value="1"/>
</dbReference>
<keyword evidence="4" id="KW-0949">S-adenosyl-L-methionine</keyword>
<organism evidence="9 10">
    <name type="scientific">Marinobacterium lutimaris</name>
    <dbReference type="NCBI Taxonomy" id="568106"/>
    <lineage>
        <taxon>Bacteria</taxon>
        <taxon>Pseudomonadati</taxon>
        <taxon>Pseudomonadota</taxon>
        <taxon>Gammaproteobacteria</taxon>
        <taxon>Oceanospirillales</taxon>
        <taxon>Oceanospirillaceae</taxon>
        <taxon>Marinobacterium</taxon>
    </lineage>
</organism>
<dbReference type="EMBL" id="FNVQ01000001">
    <property type="protein sequence ID" value="SEG28701.1"/>
    <property type="molecule type" value="Genomic_DNA"/>
</dbReference>
<dbReference type="Pfam" id="PF02353">
    <property type="entry name" value="CMAS"/>
    <property type="match status" value="1"/>
</dbReference>
<feature type="compositionally biased region" description="Polar residues" evidence="7">
    <location>
        <begin position="7"/>
        <end position="16"/>
    </location>
</feature>